<proteinExistence type="predicted"/>
<evidence type="ECO:0000256" key="1">
    <source>
        <dbReference type="SAM" id="Phobius"/>
    </source>
</evidence>
<protein>
    <submittedName>
        <fullName evidence="2">Uncharacterized protein</fullName>
    </submittedName>
</protein>
<keyword evidence="3" id="KW-1185">Reference proteome</keyword>
<keyword evidence="1" id="KW-0812">Transmembrane</keyword>
<comment type="caution">
    <text evidence="2">The sequence shown here is derived from an EMBL/GenBank/DDBJ whole genome shotgun (WGS) entry which is preliminary data.</text>
</comment>
<sequence>MMGYKMTLQNANAEVMDWLDFTANARIHQTTLYRPFDMLAEEQLQLLPLPKPYHGIHPIKATAKSVTQDKQTSNRISIHIPTRDLQSYDAFIPAMTYILVPVYAVGGALWH</sequence>
<evidence type="ECO:0000313" key="3">
    <source>
        <dbReference type="Proteomes" id="UP000015520"/>
    </source>
</evidence>
<dbReference type="RefSeq" id="WP_021287301.1">
    <property type="nucleotide sequence ID" value="NZ_AUPZ01000006.1"/>
</dbReference>
<organism evidence="2 3">
    <name type="scientific">Sulfurimonas hongkongensis</name>
    <dbReference type="NCBI Taxonomy" id="1172190"/>
    <lineage>
        <taxon>Bacteria</taxon>
        <taxon>Pseudomonadati</taxon>
        <taxon>Campylobacterota</taxon>
        <taxon>Epsilonproteobacteria</taxon>
        <taxon>Campylobacterales</taxon>
        <taxon>Sulfurimonadaceae</taxon>
        <taxon>Sulfurimonas</taxon>
    </lineage>
</organism>
<gene>
    <name evidence="2" type="ORF">M947_05155</name>
</gene>
<name>T0KRW5_9BACT</name>
<dbReference type="eggNOG" id="COG4584">
    <property type="taxonomic scope" value="Bacteria"/>
</dbReference>
<evidence type="ECO:0000313" key="2">
    <source>
        <dbReference type="EMBL" id="EQB39714.1"/>
    </source>
</evidence>
<accession>T0KRW5</accession>
<dbReference type="OrthoDB" id="9964178at2"/>
<reference evidence="2 3" key="1">
    <citation type="submission" date="2013-07" db="EMBL/GenBank/DDBJ databases">
        <title>Sulfurimonas hongkongensis AST-10 Genome Sequencing.</title>
        <authorList>
            <person name="Cai L."/>
            <person name="Zhang T."/>
        </authorList>
    </citation>
    <scope>NUCLEOTIDE SEQUENCE [LARGE SCALE GENOMIC DNA]</scope>
    <source>
        <strain evidence="2 3">AST-10</strain>
    </source>
</reference>
<dbReference type="AlphaFoldDB" id="T0KRW5"/>
<dbReference type="STRING" id="1172190.M947_05155"/>
<keyword evidence="1" id="KW-0472">Membrane</keyword>
<dbReference type="Proteomes" id="UP000015520">
    <property type="component" value="Unassembled WGS sequence"/>
</dbReference>
<dbReference type="PATRIC" id="fig|1172190.3.peg.1005"/>
<feature type="transmembrane region" description="Helical" evidence="1">
    <location>
        <begin position="90"/>
        <end position="110"/>
    </location>
</feature>
<keyword evidence="1" id="KW-1133">Transmembrane helix</keyword>
<dbReference type="EMBL" id="AUPZ01000006">
    <property type="protein sequence ID" value="EQB39714.1"/>
    <property type="molecule type" value="Genomic_DNA"/>
</dbReference>